<sequence length="208" mass="23164">MERSGSTDERFYAIVTDLVGTPTELVDEYGNLAWFGQTTAWGLPIARGGTAATPLRFPGQYADPESGLNYNYFRYYDPETARYFSPDPLGLAGGYAPHSYVPNPLTWLDPLGLSLLDVIKNGVHIVVHEYDADKPAHAHVTGRGREVRIGPNGYPLHNQPDLSSQQRQIVEHYKKEIRKAVRKLGKRNQAAQREEEARKAAANKPCDG</sequence>
<dbReference type="NCBIfam" id="TIGR03696">
    <property type="entry name" value="Rhs_assc_core"/>
    <property type="match status" value="1"/>
</dbReference>
<evidence type="ECO:0000259" key="2">
    <source>
        <dbReference type="Pfam" id="PF03527"/>
    </source>
</evidence>
<reference evidence="3 4" key="1">
    <citation type="submission" date="2016-10" db="EMBL/GenBank/DDBJ databases">
        <authorList>
            <person name="de Groot N.N."/>
        </authorList>
    </citation>
    <scope>NUCLEOTIDE SEQUENCE [LARGE SCALE GENOMIC DNA]</scope>
    <source>
        <strain evidence="3 4">CPCC 202699</strain>
    </source>
</reference>
<dbReference type="PANTHER" id="PTHR32305">
    <property type="match status" value="1"/>
</dbReference>
<evidence type="ECO:0000313" key="3">
    <source>
        <dbReference type="EMBL" id="SDZ03239.1"/>
    </source>
</evidence>
<dbReference type="InterPro" id="IPR022385">
    <property type="entry name" value="Rhs_assc_core"/>
</dbReference>
<dbReference type="STRING" id="589385.SAMN05421504_108350"/>
<evidence type="ECO:0000313" key="4">
    <source>
        <dbReference type="Proteomes" id="UP000199515"/>
    </source>
</evidence>
<accession>A0A1H3PS47</accession>
<dbReference type="PRINTS" id="PR00394">
    <property type="entry name" value="RHSPROTEIN"/>
</dbReference>
<organism evidence="3 4">
    <name type="scientific">Amycolatopsis xylanica</name>
    <dbReference type="NCBI Taxonomy" id="589385"/>
    <lineage>
        <taxon>Bacteria</taxon>
        <taxon>Bacillati</taxon>
        <taxon>Actinomycetota</taxon>
        <taxon>Actinomycetes</taxon>
        <taxon>Pseudonocardiales</taxon>
        <taxon>Pseudonocardiaceae</taxon>
        <taxon>Amycolatopsis</taxon>
    </lineage>
</organism>
<dbReference type="RefSeq" id="WP_091295955.1">
    <property type="nucleotide sequence ID" value="NZ_FNON01000008.1"/>
</dbReference>
<dbReference type="InterPro" id="IPR050708">
    <property type="entry name" value="T6SS_VgrG/RHS"/>
</dbReference>
<dbReference type="Proteomes" id="UP000199515">
    <property type="component" value="Unassembled WGS sequence"/>
</dbReference>
<feature type="region of interest" description="Disordered" evidence="1">
    <location>
        <begin position="183"/>
        <end position="208"/>
    </location>
</feature>
<dbReference type="InterPro" id="IPR001826">
    <property type="entry name" value="RHS"/>
</dbReference>
<proteinExistence type="predicted"/>
<dbReference type="OrthoDB" id="4981820at2"/>
<name>A0A1H3PS47_9PSEU</name>
<dbReference type="AlphaFoldDB" id="A0A1H3PS47"/>
<feature type="domain" description="RHS protein conserved region" evidence="2">
    <location>
        <begin position="14"/>
        <end position="42"/>
    </location>
</feature>
<dbReference type="EMBL" id="FNON01000008">
    <property type="protein sequence ID" value="SDZ03239.1"/>
    <property type="molecule type" value="Genomic_DNA"/>
</dbReference>
<gene>
    <name evidence="3" type="ORF">SAMN05421504_108350</name>
</gene>
<protein>
    <submittedName>
        <fullName evidence="3">RHS repeat-associated core domain-containing protein</fullName>
    </submittedName>
</protein>
<dbReference type="Gene3D" id="2.180.10.10">
    <property type="entry name" value="RHS repeat-associated core"/>
    <property type="match status" value="1"/>
</dbReference>
<dbReference type="PANTHER" id="PTHR32305:SF15">
    <property type="entry name" value="PROTEIN RHSA-RELATED"/>
    <property type="match status" value="1"/>
</dbReference>
<evidence type="ECO:0000256" key="1">
    <source>
        <dbReference type="SAM" id="MobiDB-lite"/>
    </source>
</evidence>
<keyword evidence="4" id="KW-1185">Reference proteome</keyword>
<dbReference type="Pfam" id="PF03527">
    <property type="entry name" value="RHS"/>
    <property type="match status" value="1"/>
</dbReference>